<feature type="region of interest" description="Disordered" evidence="1">
    <location>
        <begin position="41"/>
        <end position="74"/>
    </location>
</feature>
<evidence type="ECO:0000313" key="3">
    <source>
        <dbReference type="Proteomes" id="UP001222027"/>
    </source>
</evidence>
<accession>A0AAV8P8H8</accession>
<feature type="compositionally biased region" description="Basic residues" evidence="1">
    <location>
        <begin position="45"/>
        <end position="59"/>
    </location>
</feature>
<dbReference type="EMBL" id="JAQQAF010000008">
    <property type="protein sequence ID" value="KAJ8468057.1"/>
    <property type="molecule type" value="Genomic_DNA"/>
</dbReference>
<dbReference type="AlphaFoldDB" id="A0AAV8P8H8"/>
<dbReference type="Proteomes" id="UP001222027">
    <property type="component" value="Unassembled WGS sequence"/>
</dbReference>
<sequence length="115" mass="12938">MQAPSEGGSGRVAERPSNPVRAKLWRENLQLGRRRGCQRTAISPRHWKGGRRNHLKSRQANRINSPVSGERNNSIRNVTLSPNLALDSFGFGFQYLFRMGHTLTTDSFSMSPKST</sequence>
<comment type="caution">
    <text evidence="2">The sequence shown here is derived from an EMBL/GenBank/DDBJ whole genome shotgun (WGS) entry which is preliminary data.</text>
</comment>
<evidence type="ECO:0000313" key="2">
    <source>
        <dbReference type="EMBL" id="KAJ8468057.1"/>
    </source>
</evidence>
<name>A0AAV8P8H8_ENSVE</name>
<evidence type="ECO:0000256" key="1">
    <source>
        <dbReference type="SAM" id="MobiDB-lite"/>
    </source>
</evidence>
<proteinExistence type="predicted"/>
<feature type="compositionally biased region" description="Polar residues" evidence="1">
    <location>
        <begin position="60"/>
        <end position="74"/>
    </location>
</feature>
<gene>
    <name evidence="2" type="ORF">OPV22_030609</name>
</gene>
<organism evidence="2 3">
    <name type="scientific">Ensete ventricosum</name>
    <name type="common">Abyssinian banana</name>
    <name type="synonym">Musa ensete</name>
    <dbReference type="NCBI Taxonomy" id="4639"/>
    <lineage>
        <taxon>Eukaryota</taxon>
        <taxon>Viridiplantae</taxon>
        <taxon>Streptophyta</taxon>
        <taxon>Embryophyta</taxon>
        <taxon>Tracheophyta</taxon>
        <taxon>Spermatophyta</taxon>
        <taxon>Magnoliopsida</taxon>
        <taxon>Liliopsida</taxon>
        <taxon>Zingiberales</taxon>
        <taxon>Musaceae</taxon>
        <taxon>Ensete</taxon>
    </lineage>
</organism>
<reference evidence="2 3" key="1">
    <citation type="submission" date="2022-12" db="EMBL/GenBank/DDBJ databases">
        <title>Chromosome-scale assembly of the Ensete ventricosum genome.</title>
        <authorList>
            <person name="Dussert Y."/>
            <person name="Stocks J."/>
            <person name="Wendawek A."/>
            <person name="Woldeyes F."/>
            <person name="Nichols R.A."/>
            <person name="Borrell J.S."/>
        </authorList>
    </citation>
    <scope>NUCLEOTIDE SEQUENCE [LARGE SCALE GENOMIC DNA]</scope>
    <source>
        <strain evidence="3">cv. Maze</strain>
        <tissue evidence="2">Seeds</tissue>
    </source>
</reference>
<keyword evidence="3" id="KW-1185">Reference proteome</keyword>
<protein>
    <submittedName>
        <fullName evidence="2">Uncharacterized protein</fullName>
    </submittedName>
</protein>